<dbReference type="Pfam" id="PF12698">
    <property type="entry name" value="ABC2_membrane_3"/>
    <property type="match status" value="1"/>
</dbReference>
<dbReference type="RefSeq" id="WP_160037573.1">
    <property type="nucleotide sequence ID" value="NZ_BORQ01000001.1"/>
</dbReference>
<feature type="domain" description="ABC-2 type transporter transmembrane" evidence="6">
    <location>
        <begin position="14"/>
        <end position="373"/>
    </location>
</feature>
<protein>
    <submittedName>
        <fullName evidence="7">Phage infection protein</fullName>
    </submittedName>
</protein>
<accession>A0A919XFT6</accession>
<keyword evidence="8" id="KW-1185">Reference proteome</keyword>
<evidence type="ECO:0000313" key="7">
    <source>
        <dbReference type="EMBL" id="GIO29765.1"/>
    </source>
</evidence>
<dbReference type="GO" id="GO:0016020">
    <property type="term" value="C:membrane"/>
    <property type="evidence" value="ECO:0007669"/>
    <property type="project" value="UniProtKB-SubCell"/>
</dbReference>
<evidence type="ECO:0000256" key="4">
    <source>
        <dbReference type="ARBA" id="ARBA00023136"/>
    </source>
</evidence>
<evidence type="ECO:0000259" key="6">
    <source>
        <dbReference type="Pfam" id="PF12698"/>
    </source>
</evidence>
<dbReference type="Gene3D" id="3.40.1710.10">
    <property type="entry name" value="abc type-2 transporter like domain"/>
    <property type="match status" value="1"/>
</dbReference>
<dbReference type="InterPro" id="IPR051328">
    <property type="entry name" value="T7SS_ABC-Transporter"/>
</dbReference>
<feature type="transmembrane region" description="Helical" evidence="5">
    <location>
        <begin position="271"/>
        <end position="287"/>
    </location>
</feature>
<organism evidence="7 8">
    <name type="scientific">Paenibacillus albilobatus</name>
    <dbReference type="NCBI Taxonomy" id="2716884"/>
    <lineage>
        <taxon>Bacteria</taxon>
        <taxon>Bacillati</taxon>
        <taxon>Bacillota</taxon>
        <taxon>Bacilli</taxon>
        <taxon>Bacillales</taxon>
        <taxon>Paenibacillaceae</taxon>
        <taxon>Paenibacillus</taxon>
    </lineage>
</organism>
<keyword evidence="4 5" id="KW-0472">Membrane</keyword>
<dbReference type="PANTHER" id="PTHR43077:SF5">
    <property type="entry name" value="PHAGE INFECTION PROTEIN"/>
    <property type="match status" value="1"/>
</dbReference>
<proteinExistence type="predicted"/>
<feature type="transmembrane region" description="Helical" evidence="5">
    <location>
        <begin position="354"/>
        <end position="374"/>
    </location>
</feature>
<gene>
    <name evidence="7" type="ORF">J2TS6_09060</name>
</gene>
<dbReference type="AlphaFoldDB" id="A0A919XFT6"/>
<name>A0A919XFT6_9BACL</name>
<comment type="caution">
    <text evidence="7">The sequence shown here is derived from an EMBL/GenBank/DDBJ whole genome shotgun (WGS) entry which is preliminary data.</text>
</comment>
<feature type="transmembrane region" description="Helical" evidence="5">
    <location>
        <begin position="234"/>
        <end position="259"/>
    </location>
</feature>
<feature type="transmembrane region" description="Helical" evidence="5">
    <location>
        <begin position="203"/>
        <end position="222"/>
    </location>
</feature>
<dbReference type="EMBL" id="BORQ01000001">
    <property type="protein sequence ID" value="GIO29765.1"/>
    <property type="molecule type" value="Genomic_DNA"/>
</dbReference>
<dbReference type="InterPro" id="IPR013525">
    <property type="entry name" value="ABC2_TM"/>
</dbReference>
<keyword evidence="2 5" id="KW-0812">Transmembrane</keyword>
<dbReference type="PANTHER" id="PTHR43077">
    <property type="entry name" value="TRANSPORT PERMEASE YVFS-RELATED"/>
    <property type="match status" value="1"/>
</dbReference>
<evidence type="ECO:0000313" key="8">
    <source>
        <dbReference type="Proteomes" id="UP000679779"/>
    </source>
</evidence>
<dbReference type="GO" id="GO:0140359">
    <property type="term" value="F:ABC-type transporter activity"/>
    <property type="evidence" value="ECO:0007669"/>
    <property type="project" value="InterPro"/>
</dbReference>
<evidence type="ECO:0000256" key="1">
    <source>
        <dbReference type="ARBA" id="ARBA00004141"/>
    </source>
</evidence>
<keyword evidence="3 5" id="KW-1133">Transmembrane helix</keyword>
<evidence type="ECO:0000256" key="3">
    <source>
        <dbReference type="ARBA" id="ARBA00022989"/>
    </source>
</evidence>
<evidence type="ECO:0000256" key="5">
    <source>
        <dbReference type="SAM" id="Phobius"/>
    </source>
</evidence>
<reference evidence="7" key="1">
    <citation type="submission" date="2021-03" db="EMBL/GenBank/DDBJ databases">
        <title>Antimicrobial resistance genes in bacteria isolated from Japanese honey, and their potential for conferring macrolide and lincosamide resistance in the American foulbrood pathogen Paenibacillus larvae.</title>
        <authorList>
            <person name="Okamoto M."/>
            <person name="Kumagai M."/>
            <person name="Kanamori H."/>
            <person name="Takamatsu D."/>
        </authorList>
    </citation>
    <scope>NUCLEOTIDE SEQUENCE</scope>
    <source>
        <strain evidence="7">J2TS6</strain>
    </source>
</reference>
<feature type="transmembrane region" description="Helical" evidence="5">
    <location>
        <begin position="294"/>
        <end position="314"/>
    </location>
</feature>
<sequence>MNMLKQKMTWLGVAIVLVVLVVFGAAMMGSVLGSKPKELPVALVVLDRPAGLPNGGTLAVGETIREQMLSNQALPFAWHVVDSEEKAREGLDKREYYGALVLPADLSSGMLSLATPSPIHPKVKIIANEGMNAQASTVVRQVLGQAMEMISGELAQQLLGQIGQQTVQIPVETAKAFIAPVSVQEEVVHPPGANHASGNAPGLLIQIMWIGSLVTGVVMFLASRKAVAAGSGRWTVSALQAIAGLVIAGITSGFTLWMASSWYGMELVNAGEIWLFLWLAGSAFFLLQSSLLNWIGFPAMPLLVLLMFFSLPLLNMAPEFLSQATRDWIYSWTPLRFAAGGLREAMYFGGLDAASSNATVLWGVAGGFLVLLLASGFKAGRAADAVPASATDS</sequence>
<dbReference type="Proteomes" id="UP000679779">
    <property type="component" value="Unassembled WGS sequence"/>
</dbReference>
<evidence type="ECO:0000256" key="2">
    <source>
        <dbReference type="ARBA" id="ARBA00022692"/>
    </source>
</evidence>
<comment type="subcellular location">
    <subcellularLocation>
        <location evidence="1">Membrane</location>
        <topology evidence="1">Multi-pass membrane protein</topology>
    </subcellularLocation>
</comment>